<comment type="caution">
    <text evidence="1">The sequence shown here is derived from an EMBL/GenBank/DDBJ whole genome shotgun (WGS) entry which is preliminary data.</text>
</comment>
<proteinExistence type="predicted"/>
<sequence>MGTTDYAQRAVAYWARSERAYAEGDPHSGAELAELAAQCEQWAHEDLTGVRSDVA</sequence>
<protein>
    <submittedName>
        <fullName evidence="1">Uncharacterized protein</fullName>
    </submittedName>
</protein>
<keyword evidence="1" id="KW-0614">Plasmid</keyword>
<geneLocation type="plasmid" evidence="1">
    <name>p1517_part_1</name>
</geneLocation>
<dbReference type="RefSeq" id="WP_269554762.1">
    <property type="nucleotide sequence ID" value="NZ_CP178555.1"/>
</dbReference>
<dbReference type="EMBL" id="JARUXG010000015">
    <property type="protein sequence ID" value="MDG6782952.1"/>
    <property type="molecule type" value="Genomic_DNA"/>
</dbReference>
<organism evidence="1">
    <name type="scientific">Gordonia rubripertincta</name>
    <name type="common">Rhodococcus corallinus</name>
    <dbReference type="NCBI Taxonomy" id="36822"/>
    <lineage>
        <taxon>Bacteria</taxon>
        <taxon>Bacillati</taxon>
        <taxon>Actinomycetota</taxon>
        <taxon>Actinomycetes</taxon>
        <taxon>Mycobacteriales</taxon>
        <taxon>Gordoniaceae</taxon>
        <taxon>Gordonia</taxon>
    </lineage>
</organism>
<evidence type="ECO:0000313" key="1">
    <source>
        <dbReference type="EMBL" id="MDG6782952.1"/>
    </source>
</evidence>
<gene>
    <name evidence="1" type="ORF">QBL07_19215</name>
</gene>
<accession>A0AAW6RG06</accession>
<name>A0AAW6RG06_GORRU</name>
<reference evidence="1" key="1">
    <citation type="submission" date="2023-04" db="EMBL/GenBank/DDBJ databases">
        <title>Characterization and analysis of the complete genome of Gordonia rubripertincta 112, the degrader of aromatic and aliphatic compounds.</title>
        <authorList>
            <person name="Frantsuzova E."/>
            <person name="Bogun A."/>
            <person name="Delegan Y."/>
        </authorList>
    </citation>
    <scope>NUCLEOTIDE SEQUENCE</scope>
    <source>
        <strain evidence="1">112</strain>
        <plasmid evidence="1">p1517_part_1</plasmid>
    </source>
</reference>
<dbReference type="AlphaFoldDB" id="A0AAW6RG06"/>